<accession>A0A5B7EE93</accession>
<protein>
    <submittedName>
        <fullName evidence="2">Uncharacterized protein</fullName>
    </submittedName>
</protein>
<keyword evidence="1" id="KW-0812">Transmembrane</keyword>
<keyword evidence="1" id="KW-1133">Transmembrane helix</keyword>
<proteinExistence type="predicted"/>
<organism evidence="2 3">
    <name type="scientific">Portunus trituberculatus</name>
    <name type="common">Swimming crab</name>
    <name type="synonym">Neptunus trituberculatus</name>
    <dbReference type="NCBI Taxonomy" id="210409"/>
    <lineage>
        <taxon>Eukaryota</taxon>
        <taxon>Metazoa</taxon>
        <taxon>Ecdysozoa</taxon>
        <taxon>Arthropoda</taxon>
        <taxon>Crustacea</taxon>
        <taxon>Multicrustacea</taxon>
        <taxon>Malacostraca</taxon>
        <taxon>Eumalacostraca</taxon>
        <taxon>Eucarida</taxon>
        <taxon>Decapoda</taxon>
        <taxon>Pleocyemata</taxon>
        <taxon>Brachyura</taxon>
        <taxon>Eubrachyura</taxon>
        <taxon>Portunoidea</taxon>
        <taxon>Portunidae</taxon>
        <taxon>Portuninae</taxon>
        <taxon>Portunus</taxon>
    </lineage>
</organism>
<dbReference type="AlphaFoldDB" id="A0A5B7EE93"/>
<reference evidence="2 3" key="1">
    <citation type="submission" date="2019-05" db="EMBL/GenBank/DDBJ databases">
        <title>Another draft genome of Portunus trituberculatus and its Hox gene families provides insights of decapod evolution.</title>
        <authorList>
            <person name="Jeong J.-H."/>
            <person name="Song I."/>
            <person name="Kim S."/>
            <person name="Choi T."/>
            <person name="Kim D."/>
            <person name="Ryu S."/>
            <person name="Kim W."/>
        </authorList>
    </citation>
    <scope>NUCLEOTIDE SEQUENCE [LARGE SCALE GENOMIC DNA]</scope>
    <source>
        <tissue evidence="2">Muscle</tissue>
    </source>
</reference>
<keyword evidence="3" id="KW-1185">Reference proteome</keyword>
<comment type="caution">
    <text evidence="2">The sequence shown here is derived from an EMBL/GenBank/DDBJ whole genome shotgun (WGS) entry which is preliminary data.</text>
</comment>
<dbReference type="Proteomes" id="UP000324222">
    <property type="component" value="Unassembled WGS sequence"/>
</dbReference>
<gene>
    <name evidence="2" type="ORF">E2C01_024320</name>
</gene>
<feature type="transmembrane region" description="Helical" evidence="1">
    <location>
        <begin position="20"/>
        <end position="39"/>
    </location>
</feature>
<evidence type="ECO:0000313" key="3">
    <source>
        <dbReference type="Proteomes" id="UP000324222"/>
    </source>
</evidence>
<evidence type="ECO:0000313" key="2">
    <source>
        <dbReference type="EMBL" id="MPC31044.1"/>
    </source>
</evidence>
<keyword evidence="1" id="KW-0472">Membrane</keyword>
<dbReference type="EMBL" id="VSRR010002357">
    <property type="protein sequence ID" value="MPC31044.1"/>
    <property type="molecule type" value="Genomic_DNA"/>
</dbReference>
<sequence length="113" mass="12466">MTGAHATEAYGWVGNQFLPLALAVCAVLYCASCNTAWFFQQLSTCRKKYGSKSNIPSQRTEQPTEYPVDDFTVLLDLMQPAFDIGKTLSIGDIVHHYYPMCASVVPVAKQSIV</sequence>
<evidence type="ECO:0000256" key="1">
    <source>
        <dbReference type="SAM" id="Phobius"/>
    </source>
</evidence>
<name>A0A5B7EE93_PORTR</name>